<comment type="caution">
    <text evidence="1">The sequence shown here is derived from an EMBL/GenBank/DDBJ whole genome shotgun (WGS) entry which is preliminary data.</text>
</comment>
<evidence type="ECO:0000313" key="2">
    <source>
        <dbReference type="Proteomes" id="UP000004473"/>
    </source>
</evidence>
<dbReference type="RefSeq" id="WP_003764259.1">
    <property type="nucleotide sequence ID" value="NZ_AJMT01000046.1"/>
</dbReference>
<protein>
    <recommendedName>
        <fullName evidence="3">DUF4304 domain-containing protein</fullName>
    </recommendedName>
</protein>
<dbReference type="EMBL" id="AJMT01000046">
    <property type="protein sequence ID" value="EIG29772.1"/>
    <property type="molecule type" value="Genomic_DNA"/>
</dbReference>
<evidence type="ECO:0000313" key="1">
    <source>
        <dbReference type="EMBL" id="EIG29772.1"/>
    </source>
</evidence>
<organism evidence="1 2">
    <name type="scientific">Neisseria sicca VK64</name>
    <dbReference type="NCBI Taxonomy" id="1095748"/>
    <lineage>
        <taxon>Bacteria</taxon>
        <taxon>Pseudomonadati</taxon>
        <taxon>Pseudomonadota</taxon>
        <taxon>Betaproteobacteria</taxon>
        <taxon>Neisseriales</taxon>
        <taxon>Neisseriaceae</taxon>
        <taxon>Neisseria</taxon>
    </lineage>
</organism>
<proteinExistence type="predicted"/>
<evidence type="ECO:0008006" key="3">
    <source>
        <dbReference type="Google" id="ProtNLM"/>
    </source>
</evidence>
<dbReference type="AlphaFoldDB" id="I2NVB1"/>
<accession>I2NVB1</accession>
<name>I2NVB1_NEISI</name>
<reference evidence="1 2" key="1">
    <citation type="submission" date="2012-04" db="EMBL/GenBank/DDBJ databases">
        <authorList>
            <person name="Harkins D.M."/>
            <person name="Madupu R."/>
            <person name="Durkin A.S."/>
            <person name="Torralba M."/>
            <person name="Methe B."/>
            <person name="Sutton G.G."/>
            <person name="Nelson K.E."/>
        </authorList>
    </citation>
    <scope>NUCLEOTIDE SEQUENCE [LARGE SCALE GENOMIC DNA]</scope>
    <source>
        <strain evidence="1 2">VK64</strain>
    </source>
</reference>
<gene>
    <name evidence="1" type="ORF">HMPREF1051_0187</name>
</gene>
<dbReference type="Proteomes" id="UP000004473">
    <property type="component" value="Unassembled WGS sequence"/>
</dbReference>
<sequence length="138" mass="16761">MNADFEKIFFKELRAILKKNDFLKLNTLNYFYNNSYIQCMFNIQKSKYSKQYYFNLCAKKTSPDISPKEISWGADLILRLENLFPKYSFLIKGINFDENKDKQNYFDFLNLLDTYFLIEIKKLTNIEIFENYIKMQQI</sequence>